<dbReference type="Proteomes" id="UP000469159">
    <property type="component" value="Unassembled WGS sequence"/>
</dbReference>
<name>A0A6I4UT76_9SPHN</name>
<keyword evidence="2" id="KW-1185">Reference proteome</keyword>
<comment type="caution">
    <text evidence="1">The sequence shown here is derived from an EMBL/GenBank/DDBJ whole genome shotgun (WGS) entry which is preliminary data.</text>
</comment>
<gene>
    <name evidence="1" type="ORF">GRI75_04470</name>
</gene>
<sequence length="135" mass="14209">MPTPEELVAQRRPGGTVVGWKLDRAQRSELLGRFPPAYGNIVADHVTLAAKVSADTPLPDRAPAEAVGRIDDGKGVEAIVVAIGGSTDRPGGGTYHITWSLGPGRRARESNDTLAAGPWQPLAQPIALALEPARF</sequence>
<organism evidence="1 2">
    <name type="scientific">Croceibacterium soli</name>
    <dbReference type="NCBI Taxonomy" id="1739690"/>
    <lineage>
        <taxon>Bacteria</taxon>
        <taxon>Pseudomonadati</taxon>
        <taxon>Pseudomonadota</taxon>
        <taxon>Alphaproteobacteria</taxon>
        <taxon>Sphingomonadales</taxon>
        <taxon>Erythrobacteraceae</taxon>
        <taxon>Croceibacterium</taxon>
    </lineage>
</organism>
<dbReference type="EMBL" id="WTYK01000002">
    <property type="protein sequence ID" value="MXP40899.1"/>
    <property type="molecule type" value="Genomic_DNA"/>
</dbReference>
<proteinExistence type="predicted"/>
<evidence type="ECO:0000313" key="1">
    <source>
        <dbReference type="EMBL" id="MXP40899.1"/>
    </source>
</evidence>
<dbReference type="RefSeq" id="WP_160745754.1">
    <property type="nucleotide sequence ID" value="NZ_WTYK01000002.1"/>
</dbReference>
<evidence type="ECO:0000313" key="2">
    <source>
        <dbReference type="Proteomes" id="UP000469159"/>
    </source>
</evidence>
<accession>A0A6I4UT76</accession>
<dbReference type="OrthoDB" id="7510933at2"/>
<reference evidence="1 2" key="1">
    <citation type="submission" date="2019-12" db="EMBL/GenBank/DDBJ databases">
        <title>Genomic-based taxomic classification of the family Erythrobacteraceae.</title>
        <authorList>
            <person name="Xu L."/>
        </authorList>
    </citation>
    <scope>NUCLEOTIDE SEQUENCE [LARGE SCALE GENOMIC DNA]</scope>
    <source>
        <strain evidence="1 2">MCCC 1K02066</strain>
    </source>
</reference>
<dbReference type="AlphaFoldDB" id="A0A6I4UT76"/>
<protein>
    <submittedName>
        <fullName evidence="1">Uncharacterized protein</fullName>
    </submittedName>
</protein>